<dbReference type="Proteomes" id="UP001151699">
    <property type="component" value="Chromosome A"/>
</dbReference>
<keyword evidence="3" id="KW-1185">Reference proteome</keyword>
<comment type="caution">
    <text evidence="2">The sequence shown here is derived from an EMBL/GenBank/DDBJ whole genome shotgun (WGS) entry which is preliminary data.</text>
</comment>
<dbReference type="OrthoDB" id="160374at2759"/>
<name>A0A9Q0S832_9DIPT</name>
<organism evidence="2 3">
    <name type="scientific">Pseudolycoriella hygida</name>
    <dbReference type="NCBI Taxonomy" id="35572"/>
    <lineage>
        <taxon>Eukaryota</taxon>
        <taxon>Metazoa</taxon>
        <taxon>Ecdysozoa</taxon>
        <taxon>Arthropoda</taxon>
        <taxon>Hexapoda</taxon>
        <taxon>Insecta</taxon>
        <taxon>Pterygota</taxon>
        <taxon>Neoptera</taxon>
        <taxon>Endopterygota</taxon>
        <taxon>Diptera</taxon>
        <taxon>Nematocera</taxon>
        <taxon>Sciaroidea</taxon>
        <taxon>Sciaridae</taxon>
        <taxon>Pseudolycoriella</taxon>
    </lineage>
</organism>
<protein>
    <recommendedName>
        <fullName evidence="1">Nucleolar 27S pre-rRNA processing Urb2/Npa2 C-terminal domain-containing protein</fullName>
    </recommendedName>
</protein>
<accession>A0A9Q0S832</accession>
<dbReference type="InterPro" id="IPR018849">
    <property type="entry name" value="Urb2/Npa2_C"/>
</dbReference>
<reference evidence="2" key="1">
    <citation type="submission" date="2022-07" db="EMBL/GenBank/DDBJ databases">
        <authorList>
            <person name="Trinca V."/>
            <person name="Uliana J.V.C."/>
            <person name="Torres T.T."/>
            <person name="Ward R.J."/>
            <person name="Monesi N."/>
        </authorList>
    </citation>
    <scope>NUCLEOTIDE SEQUENCE</scope>
    <source>
        <strain evidence="2">HSMRA1968</strain>
        <tissue evidence="2">Whole embryos</tissue>
    </source>
</reference>
<gene>
    <name evidence="2" type="ORF">Bhyg_02766</name>
</gene>
<proteinExistence type="predicted"/>
<sequence length="371" mass="44072">MHAEMLRRKKSRIIQMYFNRNKTGYDSHSVKLLNVIFTNKTTFGYTDSDISKIIEKFWNSLITDLNSAEDPGVFQFFIKFVVSFKSCEELMDMFIGLNLINIAETNVIEKCKTFEKLFRLVFKCEMNKTKGNMFSEFFRQVAFQFIIKIRMFDMQTQHNIRHQLLDCQRLLCTNIKIPISFELIDDIISFMSDTLKYEQINKVSDATILKETHARLSDLCHSLILHRHYFIIDRIPQIVVILKELLQLICWYKCDRGRDKQLDDEEVTILTELSHKLENTTKALVKHTKDVKRVAPYLLLSVMNFMISKENVSTMYSKIKMHFDYICYDLISACDHRVKSFIMRNCNEASKQQYETLMKEYNKYHKFKGKV</sequence>
<evidence type="ECO:0000259" key="1">
    <source>
        <dbReference type="Pfam" id="PF10441"/>
    </source>
</evidence>
<dbReference type="Pfam" id="PF10441">
    <property type="entry name" value="Urb2"/>
    <property type="match status" value="1"/>
</dbReference>
<evidence type="ECO:0000313" key="3">
    <source>
        <dbReference type="Proteomes" id="UP001151699"/>
    </source>
</evidence>
<evidence type="ECO:0000313" key="2">
    <source>
        <dbReference type="EMBL" id="KAJ6647543.1"/>
    </source>
</evidence>
<dbReference type="AlphaFoldDB" id="A0A9Q0S832"/>
<dbReference type="EMBL" id="WJQU01000001">
    <property type="protein sequence ID" value="KAJ6647543.1"/>
    <property type="molecule type" value="Genomic_DNA"/>
</dbReference>
<feature type="domain" description="Nucleolar 27S pre-rRNA processing Urb2/Npa2 C-terminal" evidence="1">
    <location>
        <begin position="164"/>
        <end position="370"/>
    </location>
</feature>